<dbReference type="Pfam" id="PF01392">
    <property type="entry name" value="Fz"/>
    <property type="match status" value="1"/>
</dbReference>
<dbReference type="EMBL" id="CADEBC010000487">
    <property type="protein sequence ID" value="CAB3236448.1"/>
    <property type="molecule type" value="Genomic_DNA"/>
</dbReference>
<dbReference type="PROSITE" id="PS50038">
    <property type="entry name" value="FZ"/>
    <property type="match status" value="1"/>
</dbReference>
<dbReference type="InterPro" id="IPR043504">
    <property type="entry name" value="Peptidase_S1_PA_chymotrypsin"/>
</dbReference>
<dbReference type="SUPFAM" id="SSF63501">
    <property type="entry name" value="Frizzled cysteine-rich domain"/>
    <property type="match status" value="1"/>
</dbReference>
<evidence type="ECO:0000313" key="14">
    <source>
        <dbReference type="Proteomes" id="UP000494106"/>
    </source>
</evidence>
<dbReference type="PROSITE" id="PS50068">
    <property type="entry name" value="LDLRA_2"/>
    <property type="match status" value="2"/>
</dbReference>
<dbReference type="Gene3D" id="1.10.2000.10">
    <property type="entry name" value="Frizzled cysteine-rich domain"/>
    <property type="match status" value="1"/>
</dbReference>
<dbReference type="Pfam" id="PF15114">
    <property type="entry name" value="UPF0640"/>
    <property type="match status" value="1"/>
</dbReference>
<keyword evidence="4 9" id="KW-1133">Transmembrane helix</keyword>
<gene>
    <name evidence="13" type="ORF">APLA_LOCUS6548</name>
</gene>
<keyword evidence="6 8" id="KW-1015">Disulfide bond</keyword>
<dbReference type="CDD" id="cd00112">
    <property type="entry name" value="LDLa"/>
    <property type="match status" value="1"/>
</dbReference>
<name>A0A8S0ZPZ1_ARCPL</name>
<feature type="disulfide bond" evidence="7">
    <location>
        <begin position="258"/>
        <end position="304"/>
    </location>
</feature>
<organism evidence="13 14">
    <name type="scientific">Arctia plantaginis</name>
    <name type="common">Wood tiger moth</name>
    <name type="synonym">Phalaena plantaginis</name>
    <dbReference type="NCBI Taxonomy" id="874455"/>
    <lineage>
        <taxon>Eukaryota</taxon>
        <taxon>Metazoa</taxon>
        <taxon>Ecdysozoa</taxon>
        <taxon>Arthropoda</taxon>
        <taxon>Hexapoda</taxon>
        <taxon>Insecta</taxon>
        <taxon>Pterygota</taxon>
        <taxon>Neoptera</taxon>
        <taxon>Endopterygota</taxon>
        <taxon>Lepidoptera</taxon>
        <taxon>Glossata</taxon>
        <taxon>Ditrysia</taxon>
        <taxon>Noctuoidea</taxon>
        <taxon>Erebidae</taxon>
        <taxon>Arctiinae</taxon>
        <taxon>Arctia</taxon>
    </lineage>
</organism>
<comment type="subcellular location">
    <subcellularLocation>
        <location evidence="1">Cell membrane</location>
        <topology evidence="1">Single-pass type II membrane protein</topology>
    </subcellularLocation>
</comment>
<dbReference type="CDD" id="cd07066">
    <property type="entry name" value="CRD_FZ"/>
    <property type="match status" value="1"/>
</dbReference>
<feature type="disulfide bond" evidence="7">
    <location>
        <begin position="250"/>
        <end position="311"/>
    </location>
</feature>
<dbReference type="GO" id="GO:0004252">
    <property type="term" value="F:serine-type endopeptidase activity"/>
    <property type="evidence" value="ECO:0007669"/>
    <property type="project" value="InterPro"/>
</dbReference>
<keyword evidence="2 9" id="KW-0812">Transmembrane</keyword>
<evidence type="ECO:0000259" key="10">
    <source>
        <dbReference type="PROSITE" id="PS50024"/>
    </source>
</evidence>
<dbReference type="InterPro" id="IPR000082">
    <property type="entry name" value="SEA_dom"/>
</dbReference>
<protein>
    <recommendedName>
        <fullName evidence="15">Atrial natriuretic peptide-converting enzyme</fullName>
    </recommendedName>
</protein>
<evidence type="ECO:0000256" key="2">
    <source>
        <dbReference type="ARBA" id="ARBA00022692"/>
    </source>
</evidence>
<keyword evidence="3" id="KW-0735">Signal-anchor</keyword>
<dbReference type="InterPro" id="IPR009003">
    <property type="entry name" value="Peptidase_S1_PA"/>
</dbReference>
<dbReference type="Gene3D" id="4.10.400.10">
    <property type="entry name" value="Low-density Lipoprotein Receptor"/>
    <property type="match status" value="1"/>
</dbReference>
<dbReference type="PROSITE" id="PS50024">
    <property type="entry name" value="SEA"/>
    <property type="match status" value="1"/>
</dbReference>
<dbReference type="InterPro" id="IPR020067">
    <property type="entry name" value="Frizzled_dom"/>
</dbReference>
<dbReference type="InterPro" id="IPR036364">
    <property type="entry name" value="SEA_dom_sf"/>
</dbReference>
<dbReference type="PANTHER" id="PTHR24258">
    <property type="entry name" value="SERINE PROTEASE-RELATED"/>
    <property type="match status" value="1"/>
</dbReference>
<dbReference type="InterPro" id="IPR023415">
    <property type="entry name" value="LDLR_class-A_CS"/>
</dbReference>
<feature type="disulfide bond" evidence="8">
    <location>
        <begin position="418"/>
        <end position="433"/>
    </location>
</feature>
<evidence type="ECO:0000256" key="4">
    <source>
        <dbReference type="ARBA" id="ARBA00022989"/>
    </source>
</evidence>
<dbReference type="InterPro" id="IPR036790">
    <property type="entry name" value="Frizzled_dom_sf"/>
</dbReference>
<dbReference type="PROSITE" id="PS01209">
    <property type="entry name" value="LDLRA_1"/>
    <property type="match status" value="1"/>
</dbReference>
<dbReference type="SMART" id="SM00192">
    <property type="entry name" value="LDLa"/>
    <property type="match status" value="2"/>
</dbReference>
<keyword evidence="5 9" id="KW-0472">Membrane</keyword>
<dbReference type="InterPro" id="IPR036055">
    <property type="entry name" value="LDL_receptor-like_sf"/>
</dbReference>
<keyword evidence="14" id="KW-1185">Reference proteome</keyword>
<reference evidence="13 14" key="1">
    <citation type="submission" date="2020-04" db="EMBL/GenBank/DDBJ databases">
        <authorList>
            <person name="Wallbank WR R."/>
            <person name="Pardo Diaz C."/>
            <person name="Kozak K."/>
            <person name="Martin S."/>
            <person name="Jiggins C."/>
            <person name="Moest M."/>
            <person name="Warren A I."/>
            <person name="Byers J.R.P. K."/>
            <person name="Montejo-Kovacevich G."/>
            <person name="Yen C E."/>
        </authorList>
    </citation>
    <scope>NUCLEOTIDE SEQUENCE [LARGE SCALE GENOMIC DNA]</scope>
</reference>
<dbReference type="SUPFAM" id="SSF50494">
    <property type="entry name" value="Trypsin-like serine proteases"/>
    <property type="match status" value="1"/>
</dbReference>
<dbReference type="OrthoDB" id="5985572at2759"/>
<dbReference type="InterPro" id="IPR028183">
    <property type="entry name" value="UQCC5"/>
</dbReference>
<feature type="disulfide bond" evidence="8">
    <location>
        <begin position="377"/>
        <end position="392"/>
    </location>
</feature>
<evidence type="ECO:0000259" key="12">
    <source>
        <dbReference type="PROSITE" id="PS50240"/>
    </source>
</evidence>
<feature type="domain" description="SEA" evidence="10">
    <location>
        <begin position="95"/>
        <end position="217"/>
    </location>
</feature>
<dbReference type="SUPFAM" id="SSF82671">
    <property type="entry name" value="SEA domain"/>
    <property type="match status" value="1"/>
</dbReference>
<dbReference type="Pfam" id="PF00057">
    <property type="entry name" value="Ldl_recept_a"/>
    <property type="match status" value="1"/>
</dbReference>
<dbReference type="SMART" id="SM00063">
    <property type="entry name" value="FRI"/>
    <property type="match status" value="1"/>
</dbReference>
<dbReference type="GO" id="GO:0006508">
    <property type="term" value="P:proteolysis"/>
    <property type="evidence" value="ECO:0007669"/>
    <property type="project" value="InterPro"/>
</dbReference>
<accession>A0A8S0ZPZ1</accession>
<evidence type="ECO:0000256" key="3">
    <source>
        <dbReference type="ARBA" id="ARBA00022968"/>
    </source>
</evidence>
<feature type="domain" description="Peptidase S1" evidence="12">
    <location>
        <begin position="571"/>
        <end position="804"/>
    </location>
</feature>
<evidence type="ECO:0008006" key="15">
    <source>
        <dbReference type="Google" id="ProtNLM"/>
    </source>
</evidence>
<dbReference type="PANTHER" id="PTHR24258:SF146">
    <property type="entry name" value="ATRIAL NATRIURETIC PEPTIDE-CONVERTING ENZYME"/>
    <property type="match status" value="1"/>
</dbReference>
<evidence type="ECO:0000256" key="7">
    <source>
        <dbReference type="PROSITE-ProRule" id="PRU00090"/>
    </source>
</evidence>
<dbReference type="SUPFAM" id="SSF57424">
    <property type="entry name" value="LDL receptor-like module"/>
    <property type="match status" value="1"/>
</dbReference>
<dbReference type="Pfam" id="PF00089">
    <property type="entry name" value="Trypsin"/>
    <property type="match status" value="1"/>
</dbReference>
<proteinExistence type="predicted"/>
<dbReference type="GO" id="GO:0005886">
    <property type="term" value="C:plasma membrane"/>
    <property type="evidence" value="ECO:0007669"/>
    <property type="project" value="UniProtKB-SubCell"/>
</dbReference>
<dbReference type="SMART" id="SM00020">
    <property type="entry name" value="Tryp_SPc"/>
    <property type="match status" value="1"/>
</dbReference>
<evidence type="ECO:0000256" key="9">
    <source>
        <dbReference type="SAM" id="Phobius"/>
    </source>
</evidence>
<comment type="caution">
    <text evidence="8">Lacks conserved residue(s) required for the propagation of feature annotation.</text>
</comment>
<evidence type="ECO:0000259" key="11">
    <source>
        <dbReference type="PROSITE" id="PS50038"/>
    </source>
</evidence>
<dbReference type="InterPro" id="IPR002172">
    <property type="entry name" value="LDrepeatLR_classA_rpt"/>
</dbReference>
<evidence type="ECO:0000313" key="13">
    <source>
        <dbReference type="EMBL" id="CAB3236448.1"/>
    </source>
</evidence>
<evidence type="ECO:0000256" key="1">
    <source>
        <dbReference type="ARBA" id="ARBA00004401"/>
    </source>
</evidence>
<evidence type="ECO:0000256" key="5">
    <source>
        <dbReference type="ARBA" id="ARBA00023136"/>
    </source>
</evidence>
<evidence type="ECO:0000256" key="6">
    <source>
        <dbReference type="ARBA" id="ARBA00023157"/>
    </source>
</evidence>
<dbReference type="Gene3D" id="2.40.10.10">
    <property type="entry name" value="Trypsin-like serine proteases"/>
    <property type="match status" value="1"/>
</dbReference>
<dbReference type="InterPro" id="IPR001254">
    <property type="entry name" value="Trypsin_dom"/>
</dbReference>
<comment type="caution">
    <text evidence="13">The sequence shown here is derived from an EMBL/GenBank/DDBJ whole genome shotgun (WGS) entry which is preliminary data.</text>
</comment>
<sequence length="810" mass="90061">MTFSGNTKESKPRPVKDAWESELEYGWSRSGQRCVRHRAPESTLSVSSDIRFTRRKLSRPCRGCCAALASLLVLLLLAAVAVYLGHMYLFGDPLNRQTFLGSFVVSSWGSDESEGEKFNDLELKGNRTRENELQQALFNVYLNSELKSCFVSADILALDSSEEGIRVHFEVSFEPIFTAVSTSEVTAVLARALHTPTDHFKTIIVLPETLHIEESSVISSLELKDTETTPIEAPTTEAVTVEAVEEIRECSLVSLSLCSHLTHNSTSYPNLVGHSSKDVLMRDLVAFRELLDAECSNLAQDFVCQMLQPRCHKDRLIRPCRAYCRAFHAGCGARLPERLRPHFDCGRFPDYFGLDSCVPEPDCTNSLQRLALSRRECDGIPDCASAEDERGCAHCAPGRGGGLRCALHTRCLPAHLRCDGTPDCPDGSDEAGCLWIARSLASWRRENSETTLGAIRNRAGYAVWSERGRNGKICASPYEQDKRALNSVAASLCKALTFKAALNAEVVLDAEDAVHSDNSDNLFEKPEYVEIVDPFAPEISFVKSDCPDRKVIRVICDQLECGVPSARISKVTSGVEGLPRSALPGDWPWHAALLRTYVHACDAALIHPSWLITTASCFQGQPKAEWTARFGTVRAQSTTPWQQERRIVGMVRSPVEGSMLALVRLEEPVEMTDFVRPICLPENGVEPATRSVCNTLGWTRNRDQLQRVHLVTSPMNTCENVSIATANGICAEPLYDQDDCDEEEYAGSTMMCFNEKTKQWSLEGAGFRSAALEFSMINWRVGEVNFYNTFKKRQAHDIVEEKIRKYAATT</sequence>
<feature type="domain" description="FZ" evidence="11">
    <location>
        <begin position="245"/>
        <end position="366"/>
    </location>
</feature>
<dbReference type="PROSITE" id="PS50240">
    <property type="entry name" value="TRYPSIN_DOM"/>
    <property type="match status" value="1"/>
</dbReference>
<feature type="transmembrane region" description="Helical" evidence="9">
    <location>
        <begin position="64"/>
        <end position="89"/>
    </location>
</feature>
<dbReference type="Proteomes" id="UP000494106">
    <property type="component" value="Unassembled WGS sequence"/>
</dbReference>
<dbReference type="AlphaFoldDB" id="A0A8S0ZPZ1"/>
<dbReference type="PRINTS" id="PR00261">
    <property type="entry name" value="LDLRECEPTOR"/>
</dbReference>
<evidence type="ECO:0000256" key="8">
    <source>
        <dbReference type="PROSITE-ProRule" id="PRU00124"/>
    </source>
</evidence>